<accession>A0ABY8G259</accession>
<dbReference type="Pfam" id="PF01381">
    <property type="entry name" value="HTH_3"/>
    <property type="match status" value="1"/>
</dbReference>
<gene>
    <name evidence="2" type="ORF">P7079_05320</name>
</gene>
<organism evidence="2 3">
    <name type="scientific">Arcanobacterium canis</name>
    <dbReference type="NCBI Taxonomy" id="999183"/>
    <lineage>
        <taxon>Bacteria</taxon>
        <taxon>Bacillati</taxon>
        <taxon>Actinomycetota</taxon>
        <taxon>Actinomycetes</taxon>
        <taxon>Actinomycetales</taxon>
        <taxon>Actinomycetaceae</taxon>
        <taxon>Arcanobacterium</taxon>
    </lineage>
</organism>
<reference evidence="2 3" key="1">
    <citation type="submission" date="2023-03" db="EMBL/GenBank/DDBJ databases">
        <title>Complete genome of Arcanobacterium canis strain DSM 25104 isolated in 2010 from a canine otitis externa in Germany.</title>
        <authorList>
            <person name="Borowiak M."/>
            <person name="Kreitlow A."/>
            <person name="Malorny B."/>
            <person name="Laemmler C."/>
            <person name="Prenger-Berninghoff E."/>
            <person name="Ploetz M."/>
            <person name="Abdulmawjood A."/>
        </authorList>
    </citation>
    <scope>NUCLEOTIDE SEQUENCE [LARGE SCALE GENOMIC DNA]</scope>
    <source>
        <strain evidence="2 3">DSM 25104</strain>
    </source>
</reference>
<dbReference type="EMBL" id="CP121208">
    <property type="protein sequence ID" value="WFM82829.1"/>
    <property type="molecule type" value="Genomic_DNA"/>
</dbReference>
<dbReference type="InterPro" id="IPR010982">
    <property type="entry name" value="Lambda_DNA-bd_dom_sf"/>
</dbReference>
<evidence type="ECO:0000313" key="3">
    <source>
        <dbReference type="Proteomes" id="UP001215216"/>
    </source>
</evidence>
<dbReference type="RefSeq" id="WP_278012255.1">
    <property type="nucleotide sequence ID" value="NZ_CP121208.1"/>
</dbReference>
<dbReference type="SUPFAM" id="SSF47413">
    <property type="entry name" value="lambda repressor-like DNA-binding domains"/>
    <property type="match status" value="1"/>
</dbReference>
<keyword evidence="3" id="KW-1185">Reference proteome</keyword>
<dbReference type="CDD" id="cd00093">
    <property type="entry name" value="HTH_XRE"/>
    <property type="match status" value="1"/>
</dbReference>
<name>A0ABY8G259_9ACTO</name>
<feature type="domain" description="HTH cro/C1-type" evidence="1">
    <location>
        <begin position="22"/>
        <end position="76"/>
    </location>
</feature>
<dbReference type="Proteomes" id="UP001215216">
    <property type="component" value="Chromosome"/>
</dbReference>
<proteinExistence type="predicted"/>
<dbReference type="PROSITE" id="PS50943">
    <property type="entry name" value="HTH_CROC1"/>
    <property type="match status" value="1"/>
</dbReference>
<dbReference type="Gene3D" id="1.10.260.40">
    <property type="entry name" value="lambda repressor-like DNA-binding domains"/>
    <property type="match status" value="1"/>
</dbReference>
<protein>
    <submittedName>
        <fullName evidence="2">Helix-turn-helix transcriptional regulator</fullName>
    </submittedName>
</protein>
<sequence length="121" mass="13552">MNMTKAQVRENILFRQELGDVLREYRQRQGRTLRDVSSEARVSLGYLSEVERGQKEASSELLASIATALNVPLSHVLRLVADRIDVAEGRPTPAMKRRMAAQIPDALPPEMVKAELAKIRA</sequence>
<dbReference type="InterPro" id="IPR001387">
    <property type="entry name" value="Cro/C1-type_HTH"/>
</dbReference>
<evidence type="ECO:0000259" key="1">
    <source>
        <dbReference type="PROSITE" id="PS50943"/>
    </source>
</evidence>
<dbReference type="SMART" id="SM00530">
    <property type="entry name" value="HTH_XRE"/>
    <property type="match status" value="1"/>
</dbReference>
<evidence type="ECO:0000313" key="2">
    <source>
        <dbReference type="EMBL" id="WFM82829.1"/>
    </source>
</evidence>